<organism evidence="2 3">
    <name type="scientific">Methylobacterium durans</name>
    <dbReference type="NCBI Taxonomy" id="2202825"/>
    <lineage>
        <taxon>Bacteria</taxon>
        <taxon>Pseudomonadati</taxon>
        <taxon>Pseudomonadota</taxon>
        <taxon>Alphaproteobacteria</taxon>
        <taxon>Hyphomicrobiales</taxon>
        <taxon>Methylobacteriaceae</taxon>
        <taxon>Methylobacterium</taxon>
    </lineage>
</organism>
<dbReference type="RefSeq" id="WP_109893480.1">
    <property type="nucleotide sequence ID" value="NZ_CP029550.1"/>
</dbReference>
<keyword evidence="3" id="KW-1185">Reference proteome</keyword>
<gene>
    <name evidence="2" type="ORF">DK389_24375</name>
</gene>
<dbReference type="KEGG" id="mets:DK389_24375"/>
<name>A0A2U8WA66_9HYPH</name>
<dbReference type="EMBL" id="CP029550">
    <property type="protein sequence ID" value="AWN43053.1"/>
    <property type="molecule type" value="Genomic_DNA"/>
</dbReference>
<dbReference type="Proteomes" id="UP000245926">
    <property type="component" value="Chromosome"/>
</dbReference>
<evidence type="ECO:0000256" key="1">
    <source>
        <dbReference type="SAM" id="MobiDB-lite"/>
    </source>
</evidence>
<sequence>MPLRSEHVGIASGSRISAHRASSEQPFWIDARCLGLVALGREALDRQPPDRGIKLARIDGAPRGLLDFGEDAAVRRSLPRAHNDVAERGHALAKLLQALTGRAACAPSPPNPPTNRLGRCKRTDNQTEKTSLKRFVLAGERASDGERNTIWICAHDLIDLLIDGKQHS</sequence>
<protein>
    <submittedName>
        <fullName evidence="2">Uncharacterized protein</fullName>
    </submittedName>
</protein>
<reference evidence="3" key="1">
    <citation type="submission" date="2018-05" db="EMBL/GenBank/DDBJ databases">
        <title>Complete Genome Sequence of Methylobacterium sp. 17SD2-17.</title>
        <authorList>
            <person name="Srinivasan S."/>
        </authorList>
    </citation>
    <scope>NUCLEOTIDE SEQUENCE [LARGE SCALE GENOMIC DNA]</scope>
    <source>
        <strain evidence="3">17SD2-17</strain>
    </source>
</reference>
<evidence type="ECO:0000313" key="3">
    <source>
        <dbReference type="Proteomes" id="UP000245926"/>
    </source>
</evidence>
<feature type="region of interest" description="Disordered" evidence="1">
    <location>
        <begin position="103"/>
        <end position="124"/>
    </location>
</feature>
<evidence type="ECO:0000313" key="2">
    <source>
        <dbReference type="EMBL" id="AWN43053.1"/>
    </source>
</evidence>
<accession>A0A2U8WA66</accession>
<proteinExistence type="predicted"/>
<dbReference type="AlphaFoldDB" id="A0A2U8WA66"/>